<dbReference type="AlphaFoldDB" id="A0A0D8IUS4"/>
<evidence type="ECO:0000313" key="4">
    <source>
        <dbReference type="Proteomes" id="UP000032483"/>
    </source>
</evidence>
<sequence length="79" mass="8892">MRYTVVCECSFDDVNGEYATYALAWGEACVHDVSVDAAFVQRVADALNGQDVPPEHVYNVLDNFYGMGEAAPVTRRWWE</sequence>
<dbReference type="Proteomes" id="UP000472755">
    <property type="component" value="Unassembled WGS sequence"/>
</dbReference>
<evidence type="ECO:0000313" key="5">
    <source>
        <dbReference type="Proteomes" id="UP000449193"/>
    </source>
</evidence>
<dbReference type="RefSeq" id="WP_050006739.1">
    <property type="nucleotide sequence ID" value="NZ_CAOJUJ010000072.1"/>
</dbReference>
<accession>A0A0D8IUS4</accession>
<evidence type="ECO:0000313" key="3">
    <source>
        <dbReference type="EMBL" id="MTS52579.1"/>
    </source>
</evidence>
<comment type="caution">
    <text evidence="1">The sequence shown here is derived from an EMBL/GenBank/DDBJ whole genome shotgun (WGS) entry which is preliminary data.</text>
</comment>
<name>A0A0D8IUS4_9FIRM</name>
<dbReference type="EMBL" id="WMZU01000015">
    <property type="protein sequence ID" value="MTS27695.1"/>
    <property type="molecule type" value="Genomic_DNA"/>
</dbReference>
<dbReference type="EMBL" id="JXXK01000064">
    <property type="protein sequence ID" value="KJF38224.1"/>
    <property type="molecule type" value="Genomic_DNA"/>
</dbReference>
<proteinExistence type="predicted"/>
<dbReference type="EMBL" id="WMZR01000019">
    <property type="protein sequence ID" value="MTS52579.1"/>
    <property type="molecule type" value="Genomic_DNA"/>
</dbReference>
<evidence type="ECO:0000313" key="1">
    <source>
        <dbReference type="EMBL" id="KJF38224.1"/>
    </source>
</evidence>
<dbReference type="GeneID" id="42858684"/>
<evidence type="ECO:0000313" key="6">
    <source>
        <dbReference type="Proteomes" id="UP000472755"/>
    </source>
</evidence>
<reference evidence="1" key="1">
    <citation type="submission" date="2015-02" db="EMBL/GenBank/DDBJ databases">
        <title>A novel member of the family Ruminococcaceae isolated from human feces.</title>
        <authorList>
            <person name="Shkoporov A.N."/>
            <person name="Chaplin A.V."/>
            <person name="Motuzova O.V."/>
            <person name="Kafarskaia L.I."/>
            <person name="Khokhlova E.V."/>
            <person name="Efimov B.A."/>
        </authorList>
    </citation>
    <scope>NUCLEOTIDE SEQUENCE [LARGE SCALE GENOMIC DNA]</scope>
    <source>
        <strain evidence="1">585-1</strain>
    </source>
</reference>
<reference evidence="5 6" key="2">
    <citation type="journal article" date="2019" name="Nat. Med.">
        <title>A library of human gut bacterial isolates paired with longitudinal multiomics data enables mechanistic microbiome research.</title>
        <authorList>
            <person name="Poyet M."/>
            <person name="Groussin M."/>
            <person name="Gibbons S.M."/>
            <person name="Avila-Pacheco J."/>
            <person name="Jiang X."/>
            <person name="Kearney S.M."/>
            <person name="Perrotta A.R."/>
            <person name="Berdy B."/>
            <person name="Zhao S."/>
            <person name="Lieberman T.D."/>
            <person name="Swanson P.K."/>
            <person name="Smith M."/>
            <person name="Roesemann S."/>
            <person name="Alexander J.E."/>
            <person name="Rich S.A."/>
            <person name="Livny J."/>
            <person name="Vlamakis H."/>
            <person name="Clish C."/>
            <person name="Bullock K."/>
            <person name="Deik A."/>
            <person name="Scott J."/>
            <person name="Pierce K.A."/>
            <person name="Xavier R.J."/>
            <person name="Alm E.J."/>
        </authorList>
    </citation>
    <scope>NUCLEOTIDE SEQUENCE [LARGE SCALE GENOMIC DNA]</scope>
    <source>
        <strain evidence="2 6">BIOML-A4</strain>
        <strain evidence="3 5">BIOML-A7</strain>
    </source>
</reference>
<organism evidence="1 4">
    <name type="scientific">Ruthenibacterium lactatiformans</name>
    <dbReference type="NCBI Taxonomy" id="1550024"/>
    <lineage>
        <taxon>Bacteria</taxon>
        <taxon>Bacillati</taxon>
        <taxon>Bacillota</taxon>
        <taxon>Clostridia</taxon>
        <taxon>Eubacteriales</taxon>
        <taxon>Oscillospiraceae</taxon>
        <taxon>Ruthenibacterium</taxon>
    </lineage>
</organism>
<keyword evidence="4" id="KW-1185">Reference proteome</keyword>
<dbReference type="Proteomes" id="UP000032483">
    <property type="component" value="Unassembled WGS sequence"/>
</dbReference>
<evidence type="ECO:0000313" key="2">
    <source>
        <dbReference type="EMBL" id="MTS27695.1"/>
    </source>
</evidence>
<dbReference type="Proteomes" id="UP000449193">
    <property type="component" value="Unassembled WGS sequence"/>
</dbReference>
<gene>
    <name evidence="3" type="ORF">GMD52_13695</name>
    <name evidence="2" type="ORF">GMD59_10400</name>
    <name evidence="1" type="ORF">TQ39_19350</name>
</gene>
<protein>
    <submittedName>
        <fullName evidence="1">Uncharacterized protein</fullName>
    </submittedName>
</protein>